<feature type="compositionally biased region" description="Basic and acidic residues" evidence="1">
    <location>
        <begin position="39"/>
        <end position="53"/>
    </location>
</feature>
<reference evidence="2 3" key="1">
    <citation type="submission" date="2018-01" db="EMBL/GenBank/DDBJ databases">
        <title>Harnessing the power of phylogenomics to disentangle the directionality and signatures of interkingdom host jumping in the parasitic fungal genus Tolypocladium.</title>
        <authorList>
            <person name="Quandt C.A."/>
            <person name="Patterson W."/>
            <person name="Spatafora J.W."/>
        </authorList>
    </citation>
    <scope>NUCLEOTIDE SEQUENCE [LARGE SCALE GENOMIC DNA]</scope>
    <source>
        <strain evidence="2 3">NRBC 100945</strain>
    </source>
</reference>
<comment type="caution">
    <text evidence="2">The sequence shown here is derived from an EMBL/GenBank/DDBJ whole genome shotgun (WGS) entry which is preliminary data.</text>
</comment>
<accession>A0A2S4L8D4</accession>
<feature type="region of interest" description="Disordered" evidence="1">
    <location>
        <begin position="34"/>
        <end position="53"/>
    </location>
</feature>
<dbReference type="EMBL" id="PKSG01000109">
    <property type="protein sequence ID" value="POR38708.1"/>
    <property type="molecule type" value="Genomic_DNA"/>
</dbReference>
<dbReference type="AlphaFoldDB" id="A0A2S4L8D4"/>
<proteinExistence type="predicted"/>
<sequence>MNYNINAGRPQGSTVRIGAKCGAISTVHWGGAQPITGVDAREQPQDRRDKAGGERIQSLTLHHDAHHITLGHGAAGRGTEPSPRRRSCCKAEQAKVRIGQPVRDNSLPVTSAYSEPLILLARLPLQNSNP</sequence>
<keyword evidence="3" id="KW-1185">Reference proteome</keyword>
<name>A0A2S4L8D4_9HYPO</name>
<protein>
    <submittedName>
        <fullName evidence="2">Uncharacterized protein</fullName>
    </submittedName>
</protein>
<evidence type="ECO:0000313" key="2">
    <source>
        <dbReference type="EMBL" id="POR38708.1"/>
    </source>
</evidence>
<organism evidence="2 3">
    <name type="scientific">Tolypocladium paradoxum</name>
    <dbReference type="NCBI Taxonomy" id="94208"/>
    <lineage>
        <taxon>Eukaryota</taxon>
        <taxon>Fungi</taxon>
        <taxon>Dikarya</taxon>
        <taxon>Ascomycota</taxon>
        <taxon>Pezizomycotina</taxon>
        <taxon>Sordariomycetes</taxon>
        <taxon>Hypocreomycetidae</taxon>
        <taxon>Hypocreales</taxon>
        <taxon>Ophiocordycipitaceae</taxon>
        <taxon>Tolypocladium</taxon>
    </lineage>
</organism>
<evidence type="ECO:0000256" key="1">
    <source>
        <dbReference type="SAM" id="MobiDB-lite"/>
    </source>
</evidence>
<gene>
    <name evidence="2" type="ORF">TPAR_01090</name>
</gene>
<dbReference type="Proteomes" id="UP000237481">
    <property type="component" value="Unassembled WGS sequence"/>
</dbReference>
<evidence type="ECO:0000313" key="3">
    <source>
        <dbReference type="Proteomes" id="UP000237481"/>
    </source>
</evidence>